<gene>
    <name evidence="1" type="ORF">LX78_01076</name>
</gene>
<protein>
    <recommendedName>
        <fullName evidence="3">GLPGLI family protein</fullName>
    </recommendedName>
</protein>
<accession>A0A316DPN9</accession>
<keyword evidence="2" id="KW-1185">Reference proteome</keyword>
<proteinExistence type="predicted"/>
<organism evidence="1 2">
    <name type="scientific">Xanthomarina spongicola</name>
    <dbReference type="NCBI Taxonomy" id="570520"/>
    <lineage>
        <taxon>Bacteria</taxon>
        <taxon>Pseudomonadati</taxon>
        <taxon>Bacteroidota</taxon>
        <taxon>Flavobacteriia</taxon>
        <taxon>Flavobacteriales</taxon>
        <taxon>Flavobacteriaceae</taxon>
        <taxon>Xanthomarina</taxon>
    </lineage>
</organism>
<evidence type="ECO:0000313" key="2">
    <source>
        <dbReference type="Proteomes" id="UP000245430"/>
    </source>
</evidence>
<dbReference type="OrthoDB" id="1440536at2"/>
<dbReference type="EMBL" id="QGGP01000002">
    <property type="protein sequence ID" value="PWK19726.1"/>
    <property type="molecule type" value="Genomic_DNA"/>
</dbReference>
<evidence type="ECO:0000313" key="1">
    <source>
        <dbReference type="EMBL" id="PWK19726.1"/>
    </source>
</evidence>
<reference evidence="1 2" key="1">
    <citation type="submission" date="2018-05" db="EMBL/GenBank/DDBJ databases">
        <title>Genomic Encyclopedia of Archaeal and Bacterial Type Strains, Phase II (KMG-II): from individual species to whole genera.</title>
        <authorList>
            <person name="Goeker M."/>
        </authorList>
    </citation>
    <scope>NUCLEOTIDE SEQUENCE [LARGE SCALE GENOMIC DNA]</scope>
    <source>
        <strain evidence="1 2">DSM 22637</strain>
    </source>
</reference>
<evidence type="ECO:0008006" key="3">
    <source>
        <dbReference type="Google" id="ProtNLM"/>
    </source>
</evidence>
<dbReference type="AlphaFoldDB" id="A0A316DPN9"/>
<sequence>MKKIFLLIISISFLSFVQKDRDLEKSKYFEGQIIYDIEYSPYSDNFPSEKLKELIGSKMVLTFKKGNYKKEYFSPSGNLVQQRYLSLKDEKSYARTNDSDTIIWLDITKHESKTTFEIMKDSTILNHPCRIIKTKSIVSVEQFKNKPFEIESVFKYAKDLPVNPVWYSNYYEDNFNEIIRIGKGIAIVSIHKGIFWEQKLKLKSIIKRKVKDKEIKLNISKNTPLKKI</sequence>
<dbReference type="Proteomes" id="UP000245430">
    <property type="component" value="Unassembled WGS sequence"/>
</dbReference>
<dbReference type="RefSeq" id="WP_109681607.1">
    <property type="nucleotide sequence ID" value="NZ_QGGP01000002.1"/>
</dbReference>
<name>A0A316DPN9_9FLAO</name>
<comment type="caution">
    <text evidence="1">The sequence shown here is derived from an EMBL/GenBank/DDBJ whole genome shotgun (WGS) entry which is preliminary data.</text>
</comment>